<dbReference type="InterPro" id="IPR045877">
    <property type="entry name" value="ZFP36-like"/>
</dbReference>
<dbReference type="FunFam" id="4.10.1000.10:FF:000002">
    <property type="entry name" value="Zinc finger protein 36, C3H1 type-like 1"/>
    <property type="match status" value="1"/>
</dbReference>
<protein>
    <submittedName>
        <fullName evidence="8">Cth1p</fullName>
    </submittedName>
</protein>
<keyword evidence="4 5" id="KW-0862">Zinc</keyword>
<evidence type="ECO:0000313" key="9">
    <source>
        <dbReference type="Proteomes" id="UP000022910"/>
    </source>
</evidence>
<sequence length="649" mass="71576">MTTTATITQEVKSSVEEQKFLSGSENLSSFKNTCNSSLLPPLFAPLRKFSPLTDTTQQFDNNNMVWEPLGPKKSYDFNECFAFAKKLLFNEPVPVASSAKAFTNPSINSINSPYYDYLINGGGSFNNGSGTKFNGCTTDNEHNEGLGQQNPLYGMAFTKPLVLSSHSAWSSLEDLTTPTTATTNSTVTSRCSTPATSGWSFNDHTVDSLDSFVAQQQKDTSPLKSRPSLQNFHALKRNASLVDSNPSLLGSGVQVVVNNNNNNYHSGIITANQQQQQQQQQIISSIHSKARRSSNTTVMSDTNSEQSEKSPTIEAEKEQKKATLYKTEMCRNWEERGSCRYGTKCQFAHSENELRKVQHHPKYKTEICKTFWQNGTCPYGKRCCFIHNDKERLLLCKRRNSTDNVKNSNKKDKSKGLSKFGSDPALYGSYVSDSSNSSSDTSIPSPPLVNSAATTPTSSSNSEFLAFANAYFSPNTITLSPDTVIASNASSSSSNRDDETVIGSANSSVNNTPTKKRRSTILSNGFLGFNNYDGDDYDDDEFPIPPDFADKPLLLSELLSDAMDDSISQRFDENVRTQARRRASMTSCKLEKSLGSVIKPDTSRERSISMSVNVKQSGDRVINPSAIASQSQLQQQRSRLAIFRNLNRG</sequence>
<feature type="compositionally biased region" description="Low complexity" evidence="6">
    <location>
        <begin position="431"/>
        <end position="443"/>
    </location>
</feature>
<feature type="region of interest" description="Disordered" evidence="6">
    <location>
        <begin position="287"/>
        <end position="318"/>
    </location>
</feature>
<keyword evidence="3 5" id="KW-0863">Zinc-finger</keyword>
<evidence type="ECO:0000256" key="2">
    <source>
        <dbReference type="ARBA" id="ARBA00022737"/>
    </source>
</evidence>
<dbReference type="SMART" id="SM00356">
    <property type="entry name" value="ZnF_C3H1"/>
    <property type="match status" value="2"/>
</dbReference>
<dbReference type="InterPro" id="IPR036855">
    <property type="entry name" value="Znf_CCCH_sf"/>
</dbReference>
<comment type="caution">
    <text evidence="8">The sequence shown here is derived from an EMBL/GenBank/DDBJ whole genome shotgun (WGS) entry which is preliminary data.</text>
</comment>
<keyword evidence="1 5" id="KW-0479">Metal-binding</keyword>
<dbReference type="InterPro" id="IPR000571">
    <property type="entry name" value="Znf_CCCH"/>
</dbReference>
<dbReference type="GO" id="GO:0003729">
    <property type="term" value="F:mRNA binding"/>
    <property type="evidence" value="ECO:0007669"/>
    <property type="project" value="InterPro"/>
</dbReference>
<keyword evidence="9" id="KW-1185">Reference proteome</keyword>
<evidence type="ECO:0000256" key="1">
    <source>
        <dbReference type="ARBA" id="ARBA00022723"/>
    </source>
</evidence>
<dbReference type="Proteomes" id="UP000022910">
    <property type="component" value="Unassembled WGS sequence"/>
</dbReference>
<feature type="domain" description="C3H1-type" evidence="7">
    <location>
        <begin position="362"/>
        <end position="390"/>
    </location>
</feature>
<evidence type="ECO:0000256" key="5">
    <source>
        <dbReference type="PROSITE-ProRule" id="PRU00723"/>
    </source>
</evidence>
<gene>
    <name evidence="8" type="ORF">RirG_204080</name>
</gene>
<dbReference type="STRING" id="1432141.A0A015IU16"/>
<dbReference type="PANTHER" id="PTHR12547">
    <property type="entry name" value="CCCH ZINC FINGER/TIS11-RELATED"/>
    <property type="match status" value="1"/>
</dbReference>
<evidence type="ECO:0000256" key="3">
    <source>
        <dbReference type="ARBA" id="ARBA00022771"/>
    </source>
</evidence>
<evidence type="ECO:0000256" key="4">
    <source>
        <dbReference type="ARBA" id="ARBA00022833"/>
    </source>
</evidence>
<dbReference type="FunFam" id="4.10.1000.10:FF:000001">
    <property type="entry name" value="zinc finger CCCH domain-containing protein 15-like"/>
    <property type="match status" value="1"/>
</dbReference>
<keyword evidence="2" id="KW-0677">Repeat</keyword>
<dbReference type="GO" id="GO:0008270">
    <property type="term" value="F:zinc ion binding"/>
    <property type="evidence" value="ECO:0007669"/>
    <property type="project" value="UniProtKB-KW"/>
</dbReference>
<dbReference type="SUPFAM" id="SSF90229">
    <property type="entry name" value="CCCH zinc finger"/>
    <property type="match status" value="2"/>
</dbReference>
<feature type="region of interest" description="Disordered" evidence="6">
    <location>
        <begin position="488"/>
        <end position="517"/>
    </location>
</feature>
<dbReference type="EMBL" id="JEMT01027245">
    <property type="protein sequence ID" value="EXX57770.1"/>
    <property type="molecule type" value="Genomic_DNA"/>
</dbReference>
<feature type="domain" description="C3H1-type" evidence="7">
    <location>
        <begin position="324"/>
        <end position="352"/>
    </location>
</feature>
<organism evidence="8 9">
    <name type="scientific">Rhizophagus irregularis (strain DAOM 197198w)</name>
    <name type="common">Glomus intraradices</name>
    <dbReference type="NCBI Taxonomy" id="1432141"/>
    <lineage>
        <taxon>Eukaryota</taxon>
        <taxon>Fungi</taxon>
        <taxon>Fungi incertae sedis</taxon>
        <taxon>Mucoromycota</taxon>
        <taxon>Glomeromycotina</taxon>
        <taxon>Glomeromycetes</taxon>
        <taxon>Glomerales</taxon>
        <taxon>Glomeraceae</taxon>
        <taxon>Rhizophagus</taxon>
    </lineage>
</organism>
<dbReference type="PROSITE" id="PS50103">
    <property type="entry name" value="ZF_C3H1"/>
    <property type="match status" value="2"/>
</dbReference>
<dbReference type="PANTHER" id="PTHR12547:SF18">
    <property type="entry name" value="PROTEIN TIS11"/>
    <property type="match status" value="1"/>
</dbReference>
<name>A0A015IU16_RHIIW</name>
<feature type="region of interest" description="Disordered" evidence="6">
    <location>
        <begin position="431"/>
        <end position="455"/>
    </location>
</feature>
<evidence type="ECO:0000313" key="8">
    <source>
        <dbReference type="EMBL" id="EXX57770.1"/>
    </source>
</evidence>
<feature type="zinc finger region" description="C3H1-type" evidence="5">
    <location>
        <begin position="324"/>
        <end position="352"/>
    </location>
</feature>
<feature type="compositionally biased region" description="Polar residues" evidence="6">
    <location>
        <begin position="503"/>
        <end position="513"/>
    </location>
</feature>
<accession>A0A015IU16</accession>
<feature type="compositionally biased region" description="Polar residues" evidence="6">
    <location>
        <begin position="287"/>
        <end position="305"/>
    </location>
</feature>
<evidence type="ECO:0000256" key="6">
    <source>
        <dbReference type="SAM" id="MobiDB-lite"/>
    </source>
</evidence>
<proteinExistence type="predicted"/>
<dbReference type="HOGENOM" id="CLU_422199_0_0_1"/>
<dbReference type="OrthoDB" id="410307at2759"/>
<dbReference type="Pfam" id="PF00642">
    <property type="entry name" value="zf-CCCH"/>
    <property type="match status" value="2"/>
</dbReference>
<dbReference type="Gene3D" id="4.10.1000.10">
    <property type="entry name" value="Zinc finger, CCCH-type"/>
    <property type="match status" value="2"/>
</dbReference>
<evidence type="ECO:0000259" key="7">
    <source>
        <dbReference type="PROSITE" id="PS50103"/>
    </source>
</evidence>
<dbReference type="AlphaFoldDB" id="A0A015IU16"/>
<reference evidence="8 9" key="1">
    <citation type="submission" date="2014-02" db="EMBL/GenBank/DDBJ databases">
        <title>Single nucleus genome sequencing reveals high similarity among nuclei of an endomycorrhizal fungus.</title>
        <authorList>
            <person name="Lin K."/>
            <person name="Geurts R."/>
            <person name="Zhang Z."/>
            <person name="Limpens E."/>
            <person name="Saunders D.G."/>
            <person name="Mu D."/>
            <person name="Pang E."/>
            <person name="Cao H."/>
            <person name="Cha H."/>
            <person name="Lin T."/>
            <person name="Zhou Q."/>
            <person name="Shang Y."/>
            <person name="Li Y."/>
            <person name="Ivanov S."/>
            <person name="Sharma T."/>
            <person name="Velzen R.V."/>
            <person name="Ruijter N.D."/>
            <person name="Aanen D.K."/>
            <person name="Win J."/>
            <person name="Kamoun S."/>
            <person name="Bisseling T."/>
            <person name="Huang S."/>
        </authorList>
    </citation>
    <scope>NUCLEOTIDE SEQUENCE [LARGE SCALE GENOMIC DNA]</scope>
    <source>
        <strain evidence="9">DAOM197198w</strain>
    </source>
</reference>
<feature type="zinc finger region" description="C3H1-type" evidence="5">
    <location>
        <begin position="362"/>
        <end position="390"/>
    </location>
</feature>